<evidence type="ECO:0000313" key="3">
    <source>
        <dbReference type="EMBL" id="KFJ02943.1"/>
    </source>
</evidence>
<keyword evidence="2" id="KW-1133">Transmembrane helix</keyword>
<keyword evidence="2" id="KW-0812">Transmembrane</keyword>
<gene>
    <name evidence="3" type="ORF">BISU_0869</name>
</gene>
<dbReference type="AlphaFoldDB" id="A0A087E592"/>
<evidence type="ECO:0000256" key="1">
    <source>
        <dbReference type="SAM" id="MobiDB-lite"/>
    </source>
</evidence>
<keyword evidence="4" id="KW-1185">Reference proteome</keyword>
<accession>A0A087E592</accession>
<comment type="caution">
    <text evidence="3">The sequence shown here is derived from an EMBL/GenBank/DDBJ whole genome shotgun (WGS) entry which is preliminary data.</text>
</comment>
<evidence type="ECO:0000313" key="4">
    <source>
        <dbReference type="Proteomes" id="UP000029055"/>
    </source>
</evidence>
<organism evidence="3 4">
    <name type="scientific">Bifidobacterium subtile</name>
    <dbReference type="NCBI Taxonomy" id="77635"/>
    <lineage>
        <taxon>Bacteria</taxon>
        <taxon>Bacillati</taxon>
        <taxon>Actinomycetota</taxon>
        <taxon>Actinomycetes</taxon>
        <taxon>Bifidobacteriales</taxon>
        <taxon>Bifidobacteriaceae</taxon>
        <taxon>Bifidobacterium</taxon>
    </lineage>
</organism>
<dbReference type="OrthoDB" id="3233721at2"/>
<keyword evidence="2" id="KW-0472">Membrane</keyword>
<dbReference type="Proteomes" id="UP000029055">
    <property type="component" value="Unassembled WGS sequence"/>
</dbReference>
<feature type="region of interest" description="Disordered" evidence="1">
    <location>
        <begin position="256"/>
        <end position="284"/>
    </location>
</feature>
<evidence type="ECO:0000256" key="2">
    <source>
        <dbReference type="SAM" id="Phobius"/>
    </source>
</evidence>
<dbReference type="eggNOG" id="ENOG5033B2S">
    <property type="taxonomic scope" value="Bacteria"/>
</dbReference>
<name>A0A087E592_9BIFI</name>
<dbReference type="EMBL" id="JGZR01000007">
    <property type="protein sequence ID" value="KFJ02943.1"/>
    <property type="molecule type" value="Genomic_DNA"/>
</dbReference>
<sequence>MPQFPNQKPKKGLPTGAIIGIVVAAVVVVALILAVVLGRGLGKLSADDYSDGSNTINTMQKKYYRIDTEISDIYTASYSSGKKVDDEDVAKIKKLIKEYQDANTQFGQLKIMRDQKVKDGYGKYSAKAKKYTQYASKIADSAIPMVKASLSCSKAPTVFDYDSDFYSKYDTYISTCQSDLDALSNAPDKAISDYASSLGDYISKLSDLIGKMKAIGDPSKIEYGSDAYNQYRDLQDQFYDLPSIYDTVDTFQQDMKDEEDNANPTDELKDLSDIVQDGFDEAVK</sequence>
<protein>
    <submittedName>
        <fullName evidence="3">Uncharacterized protein</fullName>
    </submittedName>
</protein>
<dbReference type="RefSeq" id="WP_024462914.1">
    <property type="nucleotide sequence ID" value="NZ_CP062939.1"/>
</dbReference>
<proteinExistence type="predicted"/>
<reference evidence="3 4" key="1">
    <citation type="submission" date="2014-03" db="EMBL/GenBank/DDBJ databases">
        <title>Genomics of Bifidobacteria.</title>
        <authorList>
            <person name="Ventura M."/>
            <person name="Milani C."/>
            <person name="Lugli G.A."/>
        </authorList>
    </citation>
    <scope>NUCLEOTIDE SEQUENCE [LARGE SCALE GENOMIC DNA]</scope>
    <source>
        <strain evidence="3 4">LMG 11597</strain>
    </source>
</reference>
<dbReference type="STRING" id="77635.BISU_0869"/>
<feature type="transmembrane region" description="Helical" evidence="2">
    <location>
        <begin position="12"/>
        <end position="37"/>
    </location>
</feature>